<evidence type="ECO:0000256" key="3">
    <source>
        <dbReference type="ARBA" id="ARBA00022670"/>
    </source>
</evidence>
<keyword evidence="3 6" id="KW-0645">Protease</keyword>
<dbReference type="InterPro" id="IPR001563">
    <property type="entry name" value="Peptidase_S10"/>
</dbReference>
<feature type="chain" id="PRO_5007748589" description="Carboxypeptidase" evidence="6">
    <location>
        <begin position="19"/>
        <end position="544"/>
    </location>
</feature>
<feature type="signal peptide" evidence="6">
    <location>
        <begin position="1"/>
        <end position="18"/>
    </location>
</feature>
<dbReference type="PROSITE" id="PS00131">
    <property type="entry name" value="CARBOXYPEPT_SER_SER"/>
    <property type="match status" value="1"/>
</dbReference>
<dbReference type="Proteomes" id="UP000076761">
    <property type="component" value="Unassembled WGS sequence"/>
</dbReference>
<dbReference type="InParanoid" id="A0A165U4Z1"/>
<protein>
    <recommendedName>
        <fullName evidence="6">Carboxypeptidase</fullName>
        <ecNumber evidence="6">3.4.16.-</ecNumber>
    </recommendedName>
</protein>
<dbReference type="AlphaFoldDB" id="A0A165U4Z1"/>
<dbReference type="GO" id="GO:0004185">
    <property type="term" value="F:serine-type carboxypeptidase activity"/>
    <property type="evidence" value="ECO:0007669"/>
    <property type="project" value="UniProtKB-UniRule"/>
</dbReference>
<reference evidence="7 8" key="1">
    <citation type="journal article" date="2016" name="Mol. Biol. Evol.">
        <title>Comparative Genomics of Early-Diverging Mushroom-Forming Fungi Provides Insights into the Origins of Lignocellulose Decay Capabilities.</title>
        <authorList>
            <person name="Nagy L.G."/>
            <person name="Riley R."/>
            <person name="Tritt A."/>
            <person name="Adam C."/>
            <person name="Daum C."/>
            <person name="Floudas D."/>
            <person name="Sun H."/>
            <person name="Yadav J.S."/>
            <person name="Pangilinan J."/>
            <person name="Larsson K.H."/>
            <person name="Matsuura K."/>
            <person name="Barry K."/>
            <person name="Labutti K."/>
            <person name="Kuo R."/>
            <person name="Ohm R.A."/>
            <person name="Bhattacharya S.S."/>
            <person name="Shirouzu T."/>
            <person name="Yoshinaga Y."/>
            <person name="Martin F.M."/>
            <person name="Grigoriev I.V."/>
            <person name="Hibbett D.S."/>
        </authorList>
    </citation>
    <scope>NUCLEOTIDE SEQUENCE [LARGE SCALE GENOMIC DNA]</scope>
    <source>
        <strain evidence="7 8">HHB14362 ss-1</strain>
    </source>
</reference>
<dbReference type="PANTHER" id="PTHR11802:SF452">
    <property type="entry name" value="CARBOXYPEPTIDASE"/>
    <property type="match status" value="1"/>
</dbReference>
<dbReference type="Gene3D" id="3.40.50.1820">
    <property type="entry name" value="alpha/beta hydrolase"/>
    <property type="match status" value="1"/>
</dbReference>
<gene>
    <name evidence="7" type="ORF">NEOLEDRAFT_1060489</name>
</gene>
<evidence type="ECO:0000313" key="8">
    <source>
        <dbReference type="Proteomes" id="UP000076761"/>
    </source>
</evidence>
<sequence>MRASALLSLISLVPFVAAVPASETQLILEDITGYADLASSVFGGIAKGIDYAVEEVEKAIFKGDERVEKWIHNGREYIKQHDFTYELVTNPLFSEHSLRVTEPTLCDSSVKQYSGYLDITDGKHLFFWFFESRISPETAPLVLWLNGGPGCSSTTGLLFELGPCRIADEGKNTTRNDYSWNTHANVIFLDQPVGVGYSYSSDGSTVNTSPVAGLDVYAFLELFLQRYPQYADSPFHLAAESYGGTYAPNIASIIYKKNKELALAPTAELIPINLASVILANGLTDPYHQMASVPDYACEGPYPIYDDPEGPQCQALRTRVPTCQRLIKSCYDYNSRLSCVPAALYCWGQLFGPLQQTGLNLYDVRKKCDRQKDGSLCYKQMNWIETWMNDATNKKALGVDPSLDFQSCNMEVNQAFMMQGDGMHNSAALLPDLINDGIRLLVYAGNADAMCNYMGNERWVTALEHNFHSEFVAAKSLPWITTESGRIAGEVRSAGGGGFSAGNVTFVNVHDAGHMVPFDQDEAALDLITKWIMDIPLSLNFTAA</sequence>
<keyword evidence="5" id="KW-0325">Glycoprotein</keyword>
<dbReference type="SUPFAM" id="SSF53474">
    <property type="entry name" value="alpha/beta-Hydrolases"/>
    <property type="match status" value="1"/>
</dbReference>
<keyword evidence="8" id="KW-1185">Reference proteome</keyword>
<dbReference type="OrthoDB" id="443318at2759"/>
<keyword evidence="4 6" id="KW-0378">Hydrolase</keyword>
<keyword evidence="6" id="KW-0732">Signal</keyword>
<evidence type="ECO:0000256" key="5">
    <source>
        <dbReference type="ARBA" id="ARBA00023180"/>
    </source>
</evidence>
<organism evidence="7 8">
    <name type="scientific">Neolentinus lepideus HHB14362 ss-1</name>
    <dbReference type="NCBI Taxonomy" id="1314782"/>
    <lineage>
        <taxon>Eukaryota</taxon>
        <taxon>Fungi</taxon>
        <taxon>Dikarya</taxon>
        <taxon>Basidiomycota</taxon>
        <taxon>Agaricomycotina</taxon>
        <taxon>Agaricomycetes</taxon>
        <taxon>Gloeophyllales</taxon>
        <taxon>Gloeophyllaceae</taxon>
        <taxon>Neolentinus</taxon>
    </lineage>
</organism>
<evidence type="ECO:0000256" key="4">
    <source>
        <dbReference type="ARBA" id="ARBA00022801"/>
    </source>
</evidence>
<dbReference type="EMBL" id="KV425561">
    <property type="protein sequence ID" value="KZT27650.1"/>
    <property type="molecule type" value="Genomic_DNA"/>
</dbReference>
<dbReference type="InterPro" id="IPR029058">
    <property type="entry name" value="AB_hydrolase_fold"/>
</dbReference>
<dbReference type="Gene3D" id="1.10.287.410">
    <property type="match status" value="1"/>
</dbReference>
<evidence type="ECO:0000256" key="1">
    <source>
        <dbReference type="ARBA" id="ARBA00009431"/>
    </source>
</evidence>
<accession>A0A165U4Z1</accession>
<evidence type="ECO:0000256" key="6">
    <source>
        <dbReference type="RuleBase" id="RU361156"/>
    </source>
</evidence>
<evidence type="ECO:0000313" key="7">
    <source>
        <dbReference type="EMBL" id="KZT27650.1"/>
    </source>
</evidence>
<dbReference type="EC" id="3.4.16.-" evidence="6"/>
<name>A0A165U4Z1_9AGAM</name>
<dbReference type="STRING" id="1314782.A0A165U4Z1"/>
<dbReference type="InterPro" id="IPR018202">
    <property type="entry name" value="Ser_caboxypep_ser_AS"/>
</dbReference>
<evidence type="ECO:0000256" key="2">
    <source>
        <dbReference type="ARBA" id="ARBA00022645"/>
    </source>
</evidence>
<dbReference type="GO" id="GO:0000324">
    <property type="term" value="C:fungal-type vacuole"/>
    <property type="evidence" value="ECO:0007669"/>
    <property type="project" value="TreeGrafter"/>
</dbReference>
<proteinExistence type="inferred from homology"/>
<dbReference type="Pfam" id="PF00450">
    <property type="entry name" value="Peptidase_S10"/>
    <property type="match status" value="1"/>
</dbReference>
<dbReference type="GO" id="GO:0006508">
    <property type="term" value="P:proteolysis"/>
    <property type="evidence" value="ECO:0007669"/>
    <property type="project" value="UniProtKB-KW"/>
</dbReference>
<dbReference type="PANTHER" id="PTHR11802">
    <property type="entry name" value="SERINE PROTEASE FAMILY S10 SERINE CARBOXYPEPTIDASE"/>
    <property type="match status" value="1"/>
</dbReference>
<dbReference type="PRINTS" id="PR00724">
    <property type="entry name" value="CRBOXYPTASEC"/>
</dbReference>
<comment type="similarity">
    <text evidence="1 6">Belongs to the peptidase S10 family.</text>
</comment>
<keyword evidence="2 6" id="KW-0121">Carboxypeptidase</keyword>